<dbReference type="Pfam" id="PF18907">
    <property type="entry name" value="DUF5662"/>
    <property type="match status" value="1"/>
</dbReference>
<dbReference type="InterPro" id="IPR043721">
    <property type="entry name" value="DUF5662"/>
</dbReference>
<dbReference type="AlphaFoldDB" id="A0A4P8IG33"/>
<dbReference type="RefSeq" id="WP_137328357.1">
    <property type="nucleotide sequence ID" value="NZ_CP040058.1"/>
</dbReference>
<name>A0A4P8IG33_9FIRM</name>
<dbReference type="KEGG" id="arf:AR1Y2_1419"/>
<evidence type="ECO:0000313" key="1">
    <source>
        <dbReference type="EMBL" id="QCP34873.1"/>
    </source>
</evidence>
<organism evidence="1 2">
    <name type="scientific">Anaerostipes rhamnosivorans</name>
    <dbReference type="NCBI Taxonomy" id="1229621"/>
    <lineage>
        <taxon>Bacteria</taxon>
        <taxon>Bacillati</taxon>
        <taxon>Bacillota</taxon>
        <taxon>Clostridia</taxon>
        <taxon>Lachnospirales</taxon>
        <taxon>Lachnospiraceae</taxon>
        <taxon>Anaerostipes</taxon>
    </lineage>
</organism>
<evidence type="ECO:0008006" key="3">
    <source>
        <dbReference type="Google" id="ProtNLM"/>
    </source>
</evidence>
<keyword evidence="2" id="KW-1185">Reference proteome</keyword>
<protein>
    <recommendedName>
        <fullName evidence="3">Catalase</fullName>
    </recommendedName>
</protein>
<reference evidence="1 2" key="1">
    <citation type="submission" date="2019-05" db="EMBL/GenBank/DDBJ databases">
        <title>Complete genome sequencing of Anaerostipes rhamnosivorans.</title>
        <authorList>
            <person name="Bui T.P.N."/>
            <person name="de Vos W.M."/>
        </authorList>
    </citation>
    <scope>NUCLEOTIDE SEQUENCE [LARGE SCALE GENOMIC DNA]</scope>
    <source>
        <strain evidence="1 2">1y2</strain>
    </source>
</reference>
<dbReference type="OrthoDB" id="9784470at2"/>
<proteinExistence type="predicted"/>
<dbReference type="EMBL" id="CP040058">
    <property type="protein sequence ID" value="QCP34873.1"/>
    <property type="molecule type" value="Genomic_DNA"/>
</dbReference>
<dbReference type="Proteomes" id="UP000298653">
    <property type="component" value="Chromosome"/>
</dbReference>
<gene>
    <name evidence="1" type="ORF">AR1Y2_1419</name>
</gene>
<accession>A0A4P8IG33</accession>
<evidence type="ECO:0000313" key="2">
    <source>
        <dbReference type="Proteomes" id="UP000298653"/>
    </source>
</evidence>
<sequence length="196" mass="22917">MHILGHFRTITKHKILVAKGCFKVGLYWQGIMHDMSKYSPTEFIPGARYYQGNQSPNNIERRKYGISRAWLHHKGRNRHHFEYWIDYSLNPEAKCLVGMKIPKRYMAEMLVDRISAGKIYKKNDFTTESPLEYFNNGIGASIMHEASKDYLMMLLTMYAKKGEKETFRYVKRDLKEDISGYDKISPFEKTGSVVIG</sequence>